<feature type="transmembrane region" description="Helical" evidence="6">
    <location>
        <begin position="478"/>
        <end position="499"/>
    </location>
</feature>
<reference evidence="8 9" key="1">
    <citation type="submission" date="2016-12" db="EMBL/GenBank/DDBJ databases">
        <title>The genomes of Aspergillus section Nigri reveals drivers in fungal speciation.</title>
        <authorList>
            <consortium name="DOE Joint Genome Institute"/>
            <person name="Vesth T.C."/>
            <person name="Nybo J."/>
            <person name="Theobald S."/>
            <person name="Brandl J."/>
            <person name="Frisvad J.C."/>
            <person name="Nielsen K.F."/>
            <person name="Lyhne E.K."/>
            <person name="Kogle M.E."/>
            <person name="Kuo A."/>
            <person name="Riley R."/>
            <person name="Clum A."/>
            <person name="Nolan M."/>
            <person name="Lipzen A."/>
            <person name="Salamov A."/>
            <person name="Henrissat B."/>
            <person name="Wiebenga A."/>
            <person name="De Vries R.P."/>
            <person name="Grigoriev I.V."/>
            <person name="Mortensen U.H."/>
            <person name="Andersen M.R."/>
            <person name="Baker S.E."/>
        </authorList>
    </citation>
    <scope>NUCLEOTIDE SEQUENCE [LARGE SCALE GENOMIC DNA]</scope>
    <source>
        <strain evidence="8 9">CBS 121591</strain>
    </source>
</reference>
<gene>
    <name evidence="8" type="ORF">BO82DRAFT_435383</name>
</gene>
<dbReference type="Proteomes" id="UP000248340">
    <property type="component" value="Unassembled WGS sequence"/>
</dbReference>
<dbReference type="InterPro" id="IPR036259">
    <property type="entry name" value="MFS_trans_sf"/>
</dbReference>
<feature type="transmembrane region" description="Helical" evidence="6">
    <location>
        <begin position="536"/>
        <end position="562"/>
    </location>
</feature>
<keyword evidence="9" id="KW-1185">Reference proteome</keyword>
<dbReference type="GO" id="GO:0140115">
    <property type="term" value="P:export across plasma membrane"/>
    <property type="evidence" value="ECO:0007669"/>
    <property type="project" value="UniProtKB-ARBA"/>
</dbReference>
<accession>A0A319BWB0</accession>
<evidence type="ECO:0000256" key="4">
    <source>
        <dbReference type="ARBA" id="ARBA00023136"/>
    </source>
</evidence>
<feature type="transmembrane region" description="Helical" evidence="6">
    <location>
        <begin position="761"/>
        <end position="780"/>
    </location>
</feature>
<dbReference type="GeneID" id="37143765"/>
<evidence type="ECO:0000259" key="7">
    <source>
        <dbReference type="PROSITE" id="PS50850"/>
    </source>
</evidence>
<evidence type="ECO:0000256" key="2">
    <source>
        <dbReference type="ARBA" id="ARBA00022692"/>
    </source>
</evidence>
<protein>
    <submittedName>
        <fullName evidence="8">MFS general substrate transporter</fullName>
    </submittedName>
</protein>
<dbReference type="InterPro" id="IPR011701">
    <property type="entry name" value="MFS"/>
</dbReference>
<evidence type="ECO:0000313" key="8">
    <source>
        <dbReference type="EMBL" id="PYH77966.1"/>
    </source>
</evidence>
<comment type="subcellular location">
    <subcellularLocation>
        <location evidence="1">Membrane</location>
        <topology evidence="1">Multi-pass membrane protein</topology>
    </subcellularLocation>
</comment>
<feature type="region of interest" description="Disordered" evidence="5">
    <location>
        <begin position="373"/>
        <end position="410"/>
    </location>
</feature>
<keyword evidence="2 6" id="KW-0812">Transmembrane</keyword>
<evidence type="ECO:0000256" key="3">
    <source>
        <dbReference type="ARBA" id="ARBA00022989"/>
    </source>
</evidence>
<feature type="transmembrane region" description="Helical" evidence="6">
    <location>
        <begin position="786"/>
        <end position="809"/>
    </location>
</feature>
<dbReference type="Pfam" id="PF07690">
    <property type="entry name" value="MFS_1"/>
    <property type="match status" value="1"/>
</dbReference>
<dbReference type="GO" id="GO:0022857">
    <property type="term" value="F:transmembrane transporter activity"/>
    <property type="evidence" value="ECO:0007669"/>
    <property type="project" value="InterPro"/>
</dbReference>
<evidence type="ECO:0000256" key="1">
    <source>
        <dbReference type="ARBA" id="ARBA00004141"/>
    </source>
</evidence>
<dbReference type="Gene3D" id="1.20.1250.20">
    <property type="entry name" value="MFS general substrate transporter like domains"/>
    <property type="match status" value="1"/>
</dbReference>
<dbReference type="AlphaFoldDB" id="A0A319BWB0"/>
<feature type="transmembrane region" description="Helical" evidence="6">
    <location>
        <begin position="442"/>
        <end position="466"/>
    </location>
</feature>
<keyword evidence="4 6" id="KW-0472">Membrane</keyword>
<name>A0A319BWB0_9EURO</name>
<dbReference type="GO" id="GO:0042908">
    <property type="term" value="P:xenobiotic transport"/>
    <property type="evidence" value="ECO:0007669"/>
    <property type="project" value="UniProtKB-ARBA"/>
</dbReference>
<evidence type="ECO:0000256" key="5">
    <source>
        <dbReference type="SAM" id="MobiDB-lite"/>
    </source>
</evidence>
<dbReference type="CDD" id="cd17323">
    <property type="entry name" value="MFS_Tpo1_MDR_like"/>
    <property type="match status" value="1"/>
</dbReference>
<evidence type="ECO:0000313" key="9">
    <source>
        <dbReference type="Proteomes" id="UP000248340"/>
    </source>
</evidence>
<dbReference type="PROSITE" id="PS00216">
    <property type="entry name" value="SUGAR_TRANSPORT_1"/>
    <property type="match status" value="1"/>
</dbReference>
<feature type="transmembrane region" description="Helical" evidence="6">
    <location>
        <begin position="720"/>
        <end position="740"/>
    </location>
</feature>
<dbReference type="PROSITE" id="PS50850">
    <property type="entry name" value="MFS"/>
    <property type="match status" value="1"/>
</dbReference>
<dbReference type="InterPro" id="IPR005829">
    <property type="entry name" value="Sugar_transporter_CS"/>
</dbReference>
<dbReference type="OrthoDB" id="5296287at2759"/>
<proteinExistence type="predicted"/>
<dbReference type="RefSeq" id="XP_025488166.1">
    <property type="nucleotide sequence ID" value="XM_025641023.1"/>
</dbReference>
<dbReference type="PANTHER" id="PTHR23502:SF33">
    <property type="entry name" value="MAJOR FACILITATOR SUPERFAMILY (MFS) PROFILE DOMAIN-CONTAINING PROTEIN-RELATED"/>
    <property type="match status" value="1"/>
</dbReference>
<dbReference type="FunFam" id="1.20.1250.20:FF:000460">
    <property type="entry name" value="MFS multidrug transporter, putative"/>
    <property type="match status" value="1"/>
</dbReference>
<dbReference type="VEuPathDB" id="FungiDB:BO82DRAFT_435383"/>
<feature type="domain" description="Major facilitator superfamily (MFS) profile" evidence="7">
    <location>
        <begin position="444"/>
        <end position="880"/>
    </location>
</feature>
<organism evidence="8 9">
    <name type="scientific">Aspergillus uvarum CBS 121591</name>
    <dbReference type="NCBI Taxonomy" id="1448315"/>
    <lineage>
        <taxon>Eukaryota</taxon>
        <taxon>Fungi</taxon>
        <taxon>Dikarya</taxon>
        <taxon>Ascomycota</taxon>
        <taxon>Pezizomycotina</taxon>
        <taxon>Eurotiomycetes</taxon>
        <taxon>Eurotiomycetidae</taxon>
        <taxon>Eurotiales</taxon>
        <taxon>Aspergillaceae</taxon>
        <taxon>Aspergillus</taxon>
        <taxon>Aspergillus subgen. Circumdati</taxon>
    </lineage>
</organism>
<dbReference type="InterPro" id="IPR020846">
    <property type="entry name" value="MFS_dom"/>
</dbReference>
<feature type="transmembrane region" description="Helical" evidence="6">
    <location>
        <begin position="854"/>
        <end position="874"/>
    </location>
</feature>
<dbReference type="PANTHER" id="PTHR23502">
    <property type="entry name" value="MAJOR FACILITATOR SUPERFAMILY"/>
    <property type="match status" value="1"/>
</dbReference>
<dbReference type="STRING" id="1448315.A0A319BWB0"/>
<feature type="transmembrane region" description="Helical" evidence="6">
    <location>
        <begin position="673"/>
        <end position="700"/>
    </location>
</feature>
<evidence type="ECO:0000256" key="6">
    <source>
        <dbReference type="SAM" id="Phobius"/>
    </source>
</evidence>
<feature type="transmembrane region" description="Helical" evidence="6">
    <location>
        <begin position="597"/>
        <end position="618"/>
    </location>
</feature>
<dbReference type="EMBL" id="KZ821734">
    <property type="protein sequence ID" value="PYH77966.1"/>
    <property type="molecule type" value="Genomic_DNA"/>
</dbReference>
<dbReference type="SUPFAM" id="SSF103473">
    <property type="entry name" value="MFS general substrate transporter"/>
    <property type="match status" value="1"/>
</dbReference>
<keyword evidence="3 6" id="KW-1133">Transmembrane helix</keyword>
<sequence length="888" mass="97949">MSQISILNLPPEILNQIFWICVENSQHTLTAILLTCQQFYRLSLPIQYHDLKFLSPANHESYASDVLTWCRAVRTLKIWGVAFLAPKNRTCSRTKAKSGQIIDLSRWEILKYALRQLPALRRIEMATEPDSPVHGFDCRFDCRLQGYWELQTLPGTGTEVFKATNERARKCGDAIQSDVIEPRPIPGDPVDFCIAFGSGYATKMAAEAIVDANIINAWLKAHPHVLRRIILGHSPLTAEFHAARWRTVSCPESQTRTCSSGRGFIPPSTIAERLLSPTVHTFVWDLSFYEMACEDFGEREEDWLRKMAGFIVAAAPPALRTIQLDFDPDPHHFLPTDPEEYPWDRITRLEQELRIVETQPITASDQVTQINLLSTPKPTNPEAVESRHENEDTVTTVSDAPLADSGTGATPLPLTDLDQGIVGWDSQEDPSMPLNFPQARKWILISQVSAITFISPLATTIVAPAASYIDADLDNSSAILSSFVTSIYLLGYVVGPLLLGPASEIWGRRPVMSAANWSFVVWQVCCARAPTISALIGFRFLAGIGGAGCMTLNGGVVADLFVPEERGGANAIAAVGVIFGPVLGPICGGFIAERAGWRWVFWTLCCAGGVISAAIEVFNRESYAPVLIARKTARLAKTLGRSDLQSAYESQDGPSHSNSSAWRRMQRDLTRPLRMLFLSPLVALFSTYMALVYGLFYLLLTTITTVYQDTYHWSPELTGLAYLGPSLGFLAGLLSIATTSDRLIVTLTARNGGVYEPEMRLPFMVVFGLLIPGALFWYGWTADRAVFWLVPLLGLVPFGFGMLGIFFAIQMYMIDAFPRYAASAMAAVTVSRSLLGALLPLAGPPLYDRLGLGWGNSLLGFIALAMVPVPYYLLKMGRSIRLNHPIEL</sequence>
<feature type="transmembrane region" description="Helical" evidence="6">
    <location>
        <begin position="569"/>
        <end position="591"/>
    </location>
</feature>
<dbReference type="GO" id="GO:0016020">
    <property type="term" value="C:membrane"/>
    <property type="evidence" value="ECO:0007669"/>
    <property type="project" value="UniProtKB-SubCell"/>
</dbReference>
<feature type="transmembrane region" description="Helical" evidence="6">
    <location>
        <begin position="821"/>
        <end position="842"/>
    </location>
</feature>